<reference evidence="3" key="1">
    <citation type="journal article" date="2014" name="Int. J. Syst. Evol. Microbiol.">
        <title>Complete genome of a new Firmicutes species belonging to the dominant human colonic microbiota ('Ruminococcus bicirculans') reveals two chromosomes and a selective capacity to utilize plant glucans.</title>
        <authorList>
            <consortium name="NISC Comparative Sequencing Program"/>
            <person name="Wegmann U."/>
            <person name="Louis P."/>
            <person name="Goesmann A."/>
            <person name="Henrissat B."/>
            <person name="Duncan S.H."/>
            <person name="Flint H.J."/>
        </authorList>
    </citation>
    <scope>NUCLEOTIDE SEQUENCE</scope>
    <source>
        <strain evidence="3">JCM 10667</strain>
    </source>
</reference>
<protein>
    <submittedName>
        <fullName evidence="4">IS30 family transposase</fullName>
    </submittedName>
</protein>
<evidence type="ECO:0000313" key="6">
    <source>
        <dbReference type="Proteomes" id="UP001501427"/>
    </source>
</evidence>
<reference evidence="6" key="2">
    <citation type="journal article" date="2019" name="Int. J. Syst. Evol. Microbiol.">
        <title>The Global Catalogue of Microorganisms (GCM) 10K type strain sequencing project: providing services to taxonomists for standard genome sequencing and annotation.</title>
        <authorList>
            <consortium name="The Broad Institute Genomics Platform"/>
            <consortium name="The Broad Institute Genome Sequencing Center for Infectious Disease"/>
            <person name="Wu L."/>
            <person name="Ma J."/>
        </authorList>
    </citation>
    <scope>NUCLEOTIDE SEQUENCE [LARGE SCALE GENOMIC DNA]</scope>
    <source>
        <strain evidence="6">JCM 10667</strain>
    </source>
</reference>
<dbReference type="EMBL" id="JACHMV010000001">
    <property type="protein sequence ID" value="MBB4776277.1"/>
    <property type="molecule type" value="Genomic_DNA"/>
</dbReference>
<dbReference type="InterPro" id="IPR051917">
    <property type="entry name" value="Transposase-Integrase"/>
</dbReference>
<dbReference type="EMBL" id="BAAAHD010000016">
    <property type="protein sequence ID" value="GAA0554903.1"/>
    <property type="molecule type" value="Genomic_DNA"/>
</dbReference>
<evidence type="ECO:0000313" key="5">
    <source>
        <dbReference type="Proteomes" id="UP000549343"/>
    </source>
</evidence>
<evidence type="ECO:0000256" key="1">
    <source>
        <dbReference type="SAM" id="MobiDB-lite"/>
    </source>
</evidence>
<dbReference type="PANTHER" id="PTHR10948:SF23">
    <property type="entry name" value="TRANSPOSASE INSI FOR INSERTION SEQUENCE ELEMENT IS30A-RELATED"/>
    <property type="match status" value="1"/>
</dbReference>
<keyword evidence="6" id="KW-1185">Reference proteome</keyword>
<dbReference type="Pfam" id="PF13936">
    <property type="entry name" value="HTH_38"/>
    <property type="match status" value="1"/>
</dbReference>
<gene>
    <name evidence="4" type="ORF">F4557_004695</name>
    <name evidence="3" type="ORF">GCM10009546_16040</name>
</gene>
<dbReference type="PANTHER" id="PTHR10948">
    <property type="entry name" value="TRANSPOSASE"/>
    <property type="match status" value="1"/>
</dbReference>
<evidence type="ECO:0000259" key="2">
    <source>
        <dbReference type="Pfam" id="PF13936"/>
    </source>
</evidence>
<dbReference type="AlphaFoldDB" id="A0A7W7IFR2"/>
<reference evidence="3" key="4">
    <citation type="submission" date="2023-12" db="EMBL/GenBank/DDBJ databases">
        <authorList>
            <person name="Sun Q."/>
            <person name="Inoue M."/>
        </authorList>
    </citation>
    <scope>NUCLEOTIDE SEQUENCE</scope>
    <source>
        <strain evidence="3">JCM 10667</strain>
    </source>
</reference>
<evidence type="ECO:0000313" key="4">
    <source>
        <dbReference type="EMBL" id="MBB4776277.1"/>
    </source>
</evidence>
<dbReference type="InterPro" id="IPR025246">
    <property type="entry name" value="IS30-like_HTH"/>
</dbReference>
<dbReference type="GO" id="GO:0005829">
    <property type="term" value="C:cytosol"/>
    <property type="evidence" value="ECO:0007669"/>
    <property type="project" value="TreeGrafter"/>
</dbReference>
<proteinExistence type="predicted"/>
<feature type="compositionally biased region" description="Basic residues" evidence="1">
    <location>
        <begin position="87"/>
        <end position="98"/>
    </location>
</feature>
<dbReference type="Proteomes" id="UP001501427">
    <property type="component" value="Unassembled WGS sequence"/>
</dbReference>
<dbReference type="GO" id="GO:0004803">
    <property type="term" value="F:transposase activity"/>
    <property type="evidence" value="ECO:0007669"/>
    <property type="project" value="TreeGrafter"/>
</dbReference>
<dbReference type="Proteomes" id="UP000549343">
    <property type="component" value="Unassembled WGS sequence"/>
</dbReference>
<reference evidence="4 5" key="3">
    <citation type="submission" date="2020-08" db="EMBL/GenBank/DDBJ databases">
        <title>Sequencing the genomes of 1000 actinobacteria strains.</title>
        <authorList>
            <person name="Klenk H.-P."/>
        </authorList>
    </citation>
    <scope>NUCLEOTIDE SEQUENCE [LARGE SCALE GENOMIC DNA]</scope>
    <source>
        <strain evidence="4 5">DSM 44772</strain>
    </source>
</reference>
<feature type="domain" description="Transposase IS30-like HTH" evidence="2">
    <location>
        <begin position="26"/>
        <end position="61"/>
    </location>
</feature>
<feature type="region of interest" description="Disordered" evidence="1">
    <location>
        <begin position="80"/>
        <end position="121"/>
    </location>
</feature>
<name>A0A7W7IFR2_9ACTN</name>
<organism evidence="4 5">
    <name type="scientific">Actinomadura livida</name>
    <dbReference type="NCBI Taxonomy" id="79909"/>
    <lineage>
        <taxon>Bacteria</taxon>
        <taxon>Bacillati</taxon>
        <taxon>Actinomycetota</taxon>
        <taxon>Actinomycetes</taxon>
        <taxon>Streptosporangiales</taxon>
        <taxon>Thermomonosporaceae</taxon>
        <taxon>Actinomadura</taxon>
    </lineage>
</organism>
<sequence length="134" mass="14866">MTTTDADGSEPSLAAVEAGLHPRFPTVTEREMLADMHREGRSLRAIGRALGRPASTVKRVIDARAVNGVYRPHRAQRVCPGTWRAAPRGRARTAHRAHPPADLEHVAQQLNSRPRKTLGWRTPAERLRDLLTTT</sequence>
<accession>A0A7W7IFR2</accession>
<dbReference type="GO" id="GO:0032196">
    <property type="term" value="P:transposition"/>
    <property type="evidence" value="ECO:0007669"/>
    <property type="project" value="TreeGrafter"/>
</dbReference>
<feature type="region of interest" description="Disordered" evidence="1">
    <location>
        <begin position="1"/>
        <end position="23"/>
    </location>
</feature>
<comment type="caution">
    <text evidence="4">The sequence shown here is derived from an EMBL/GenBank/DDBJ whole genome shotgun (WGS) entry which is preliminary data.</text>
</comment>
<evidence type="ECO:0000313" key="3">
    <source>
        <dbReference type="EMBL" id="GAA0554903.1"/>
    </source>
</evidence>